<sequence>MDLGLAGKTAFITGGSGGIGLAIGRALREEGAEVTVCGRDPERLRGSGLPGVRADVTDPEALARAVDEAAERMGGLDLLVANAGGASGGGLLDSTPEDWLRTYELNVLHAAHAIRCAVPHFARRGGGDHHPEQYEAFARDDFPRGRLVEPREVADVACFLLSPRAGGINGANICVDGAQDHPSAGRFFPRNV</sequence>
<evidence type="ECO:0000313" key="4">
    <source>
        <dbReference type="Proteomes" id="UP001599756"/>
    </source>
</evidence>
<dbReference type="InterPro" id="IPR036291">
    <property type="entry name" value="NAD(P)-bd_dom_sf"/>
</dbReference>
<dbReference type="EC" id="1.1.1.-" evidence="3"/>
<reference evidence="3 4" key="1">
    <citation type="submission" date="2024-09" db="EMBL/GenBank/DDBJ databases">
        <title>The Natural Products Discovery Center: Release of the First 8490 Sequenced Strains for Exploring Actinobacteria Biosynthetic Diversity.</title>
        <authorList>
            <person name="Kalkreuter E."/>
            <person name="Kautsar S.A."/>
            <person name="Yang D."/>
            <person name="Bader C.D."/>
            <person name="Teijaro C.N."/>
            <person name="Fluegel L."/>
            <person name="Davis C.M."/>
            <person name="Simpson J.R."/>
            <person name="Lauterbach L."/>
            <person name="Steele A.D."/>
            <person name="Gui C."/>
            <person name="Meng S."/>
            <person name="Li G."/>
            <person name="Viehrig K."/>
            <person name="Ye F."/>
            <person name="Su P."/>
            <person name="Kiefer A.F."/>
            <person name="Nichols A."/>
            <person name="Cepeda A.J."/>
            <person name="Yan W."/>
            <person name="Fan B."/>
            <person name="Jiang Y."/>
            <person name="Adhikari A."/>
            <person name="Zheng C.-J."/>
            <person name="Schuster L."/>
            <person name="Cowan T.M."/>
            <person name="Smanski M.J."/>
            <person name="Chevrette M.G."/>
            <person name="De Carvalho L.P.S."/>
            <person name="Shen B."/>
        </authorList>
    </citation>
    <scope>NUCLEOTIDE SEQUENCE [LARGE SCALE GENOMIC DNA]</scope>
    <source>
        <strain evidence="3 4">NPDC059500</strain>
    </source>
</reference>
<dbReference type="EMBL" id="JBHYTS010000068">
    <property type="protein sequence ID" value="MFE1754828.1"/>
    <property type="molecule type" value="Genomic_DNA"/>
</dbReference>
<keyword evidence="2 3" id="KW-0560">Oxidoreductase</keyword>
<organism evidence="3 4">
    <name type="scientific">Streptomyces anandii</name>
    <dbReference type="NCBI Taxonomy" id="285454"/>
    <lineage>
        <taxon>Bacteria</taxon>
        <taxon>Bacillati</taxon>
        <taxon>Actinomycetota</taxon>
        <taxon>Actinomycetes</taxon>
        <taxon>Kitasatosporales</taxon>
        <taxon>Streptomycetaceae</taxon>
        <taxon>Streptomyces</taxon>
    </lineage>
</organism>
<evidence type="ECO:0000256" key="1">
    <source>
        <dbReference type="ARBA" id="ARBA00006484"/>
    </source>
</evidence>
<dbReference type="PANTHER" id="PTHR43943">
    <property type="entry name" value="DEHYDROGENASE/REDUCTASE (SDR FAMILY) MEMBER 4"/>
    <property type="match status" value="1"/>
</dbReference>
<dbReference type="PANTHER" id="PTHR43943:SF17">
    <property type="entry name" value="3-PHENYLPROPIONATE-DIHYDRODIOL_CINNAMIC ACID-DIHYDRODIOL DEHYDROGENASE"/>
    <property type="match status" value="1"/>
</dbReference>
<accession>A0ABW6HDV3</accession>
<dbReference type="GO" id="GO:0016491">
    <property type="term" value="F:oxidoreductase activity"/>
    <property type="evidence" value="ECO:0007669"/>
    <property type="project" value="UniProtKB-KW"/>
</dbReference>
<name>A0ABW6HDV3_9ACTN</name>
<evidence type="ECO:0000256" key="2">
    <source>
        <dbReference type="ARBA" id="ARBA00023002"/>
    </source>
</evidence>
<protein>
    <submittedName>
        <fullName evidence="3">SDR family NAD(P)-dependent oxidoreductase</fullName>
        <ecNumber evidence="3">1.1.1.-</ecNumber>
    </submittedName>
</protein>
<comment type="similarity">
    <text evidence="1">Belongs to the short-chain dehydrogenases/reductases (SDR) family.</text>
</comment>
<dbReference type="PRINTS" id="PR00081">
    <property type="entry name" value="GDHRDH"/>
</dbReference>
<dbReference type="Gene3D" id="3.40.50.720">
    <property type="entry name" value="NAD(P)-binding Rossmann-like Domain"/>
    <property type="match status" value="2"/>
</dbReference>
<dbReference type="InterPro" id="IPR002347">
    <property type="entry name" value="SDR_fam"/>
</dbReference>
<dbReference type="RefSeq" id="WP_381798659.1">
    <property type="nucleotide sequence ID" value="NZ_JBHYTS010000068.1"/>
</dbReference>
<keyword evidence="4" id="KW-1185">Reference proteome</keyword>
<dbReference type="Pfam" id="PF00106">
    <property type="entry name" value="adh_short"/>
    <property type="match status" value="1"/>
</dbReference>
<dbReference type="Pfam" id="PF13561">
    <property type="entry name" value="adh_short_C2"/>
    <property type="match status" value="1"/>
</dbReference>
<dbReference type="SUPFAM" id="SSF51735">
    <property type="entry name" value="NAD(P)-binding Rossmann-fold domains"/>
    <property type="match status" value="1"/>
</dbReference>
<comment type="caution">
    <text evidence="3">The sequence shown here is derived from an EMBL/GenBank/DDBJ whole genome shotgun (WGS) entry which is preliminary data.</text>
</comment>
<dbReference type="Proteomes" id="UP001599756">
    <property type="component" value="Unassembled WGS sequence"/>
</dbReference>
<evidence type="ECO:0000313" key="3">
    <source>
        <dbReference type="EMBL" id="MFE1754828.1"/>
    </source>
</evidence>
<proteinExistence type="inferred from homology"/>
<gene>
    <name evidence="3" type="ORF">ACFW88_30535</name>
</gene>